<dbReference type="STRING" id="57664.SAMN05661003_10595"/>
<feature type="signal peptide" evidence="1">
    <location>
        <begin position="1"/>
        <end position="24"/>
    </location>
</feature>
<evidence type="ECO:0000313" key="3">
    <source>
        <dbReference type="Proteomes" id="UP000243205"/>
    </source>
</evidence>
<evidence type="ECO:0000313" key="2">
    <source>
        <dbReference type="EMBL" id="SDE22854.1"/>
    </source>
</evidence>
<dbReference type="EMBL" id="FNAQ01000005">
    <property type="protein sequence ID" value="SDE22854.1"/>
    <property type="molecule type" value="Genomic_DNA"/>
</dbReference>
<keyword evidence="1" id="KW-0732">Signal</keyword>
<dbReference type="OrthoDB" id="5423000at2"/>
<organism evidence="2 3">
    <name type="scientific">Desulfuromonas thiophila</name>
    <dbReference type="NCBI Taxonomy" id="57664"/>
    <lineage>
        <taxon>Bacteria</taxon>
        <taxon>Pseudomonadati</taxon>
        <taxon>Thermodesulfobacteriota</taxon>
        <taxon>Desulfuromonadia</taxon>
        <taxon>Desulfuromonadales</taxon>
        <taxon>Desulfuromonadaceae</taxon>
        <taxon>Desulfuromonas</taxon>
    </lineage>
</organism>
<evidence type="ECO:0000256" key="1">
    <source>
        <dbReference type="SAM" id="SignalP"/>
    </source>
</evidence>
<protein>
    <submittedName>
        <fullName evidence="2">LPP20 lipoprotein</fullName>
    </submittedName>
</protein>
<dbReference type="AlphaFoldDB" id="A0A1G7B6V7"/>
<feature type="chain" id="PRO_5017310090" evidence="1">
    <location>
        <begin position="25"/>
        <end position="244"/>
    </location>
</feature>
<dbReference type="Proteomes" id="UP000243205">
    <property type="component" value="Unassembled WGS sequence"/>
</dbReference>
<sequence length="244" mass="26509">MMKKVFVFALLVSLTGLLTPQAQAGNKRIMSVQAAKVLAERALVESVYGLKLRATESVEDMVAASFEGTTESKTQALIRGIRFEEVVYDDAKDVAKVTAVVALPSITNIDGQELDLKNKEFRRVAFATSTPSQAGPLKALRAAELDAYKQLIKQVVGFQLESETSVENYMLKSDSVKTKVLATIFMAELVDYGWDDYGDAFVVLKLDVTEAGSMLGDAVQSAVPYIEVTGQGSSQDDFTKSKNS</sequence>
<keyword evidence="2" id="KW-0449">Lipoprotein</keyword>
<proteinExistence type="predicted"/>
<keyword evidence="3" id="KW-1185">Reference proteome</keyword>
<dbReference type="RefSeq" id="WP_092077714.1">
    <property type="nucleotide sequence ID" value="NZ_CALFZY010000008.1"/>
</dbReference>
<accession>A0A1G7B6V7</accession>
<gene>
    <name evidence="2" type="ORF">SAMN05661003_10595</name>
</gene>
<name>A0A1G7B6V7_9BACT</name>
<reference evidence="3" key="1">
    <citation type="submission" date="2016-10" db="EMBL/GenBank/DDBJ databases">
        <authorList>
            <person name="Varghese N."/>
            <person name="Submissions S."/>
        </authorList>
    </citation>
    <scope>NUCLEOTIDE SEQUENCE [LARGE SCALE GENOMIC DNA]</scope>
    <source>
        <strain evidence="3">DSM 8987</strain>
    </source>
</reference>